<reference evidence="1 2" key="1">
    <citation type="submission" date="2021-03" db="EMBL/GenBank/DDBJ databases">
        <title>Genomic Encyclopedia of Type Strains, Phase IV (KMG-IV): sequencing the most valuable type-strain genomes for metagenomic binning, comparative biology and taxonomic classification.</title>
        <authorList>
            <person name="Goeker M."/>
        </authorList>
    </citation>
    <scope>NUCLEOTIDE SEQUENCE [LARGE SCALE GENOMIC DNA]</scope>
    <source>
        <strain evidence="1 2">DSM 14349</strain>
    </source>
</reference>
<protein>
    <submittedName>
        <fullName evidence="1">Uncharacterized protein</fullName>
    </submittedName>
</protein>
<dbReference type="Proteomes" id="UP001519272">
    <property type="component" value="Unassembled WGS sequence"/>
</dbReference>
<comment type="caution">
    <text evidence="1">The sequence shown here is derived from an EMBL/GenBank/DDBJ whole genome shotgun (WGS) entry which is preliminary data.</text>
</comment>
<evidence type="ECO:0000313" key="1">
    <source>
        <dbReference type="EMBL" id="MBP1907104.1"/>
    </source>
</evidence>
<proteinExistence type="predicted"/>
<name>A0ABS4FX62_9BACL</name>
<dbReference type="EMBL" id="JAGGKG010000021">
    <property type="protein sequence ID" value="MBP1907104.1"/>
    <property type="molecule type" value="Genomic_DNA"/>
</dbReference>
<keyword evidence="2" id="KW-1185">Reference proteome</keyword>
<accession>A0ABS4FX62</accession>
<evidence type="ECO:0000313" key="2">
    <source>
        <dbReference type="Proteomes" id="UP001519272"/>
    </source>
</evidence>
<organism evidence="1 2">
    <name type="scientific">Paenibacillus turicensis</name>
    <dbReference type="NCBI Taxonomy" id="160487"/>
    <lineage>
        <taxon>Bacteria</taxon>
        <taxon>Bacillati</taxon>
        <taxon>Bacillota</taxon>
        <taxon>Bacilli</taxon>
        <taxon>Bacillales</taxon>
        <taxon>Paenibacillaceae</taxon>
        <taxon>Paenibacillus</taxon>
    </lineage>
</organism>
<dbReference type="RefSeq" id="WP_210090688.1">
    <property type="nucleotide sequence ID" value="NZ_JAGGKG010000021.1"/>
</dbReference>
<gene>
    <name evidence="1" type="ORF">J2Z32_003769</name>
</gene>
<sequence>MNEQMFVAKSIEDLINMSVKEVEELVNNDCYTGQNLIDLHAEVRRLHAILNIPVNSVASKENILKGIEERVQMLRELD</sequence>